<dbReference type="InterPro" id="IPR051010">
    <property type="entry name" value="BCAA_transport"/>
</dbReference>
<feature type="chain" id="PRO_5016769693" description="Leucine-binding protein domain-containing protein" evidence="5">
    <location>
        <begin position="24"/>
        <end position="397"/>
    </location>
</feature>
<accession>A0A365UCU8</accession>
<name>A0A365UCU8_9RHOB</name>
<keyword evidence="3 5" id="KW-0732">Signal</keyword>
<keyword evidence="4" id="KW-0029">Amino-acid transport</keyword>
<keyword evidence="2" id="KW-0813">Transport</keyword>
<comment type="similarity">
    <text evidence="1">Belongs to the leucine-binding protein family.</text>
</comment>
<dbReference type="Proteomes" id="UP000253370">
    <property type="component" value="Unassembled WGS sequence"/>
</dbReference>
<dbReference type="PRINTS" id="PR00337">
    <property type="entry name" value="LEUILEVALBP"/>
</dbReference>
<comment type="caution">
    <text evidence="7">The sequence shown here is derived from an EMBL/GenBank/DDBJ whole genome shotgun (WGS) entry which is preliminary data.</text>
</comment>
<sequence>MRMKTTLLAACAAAISWAGVAAAQETLKLGHIVPRSGPLKGPGEPSIAAIDIAVEEINAAGGVNGKPLEIVRFDSASDPKQAALGARTLAKDEGVLAIIGPFSTGEAAVAFNVAEREKLVMMSNASSAPGLTDGKEWAWRITEDEGKQFTRLLETLEKMDIPRASAEIVYVSDERIANVVGTQLYPALLEAYGIPHGEPVAITYKSFDLAPQIAPVVQTDPDLVAVAGLPENAAKTIRELKRQGFDGRMIGSQVFSDPNILELFGDLAEGTTFMAGFHKDSSPEAAEFDARFIEATAEMGIRKLGAHHSDAQSYDAVHLFAKVMEEQGITGDPAKLEEERLAIREGLKDVTFSGVLGENLCFAGGDAELPGYVITIENGEWKLMDSHPADPCDDTAS</sequence>
<dbReference type="PANTHER" id="PTHR30483">
    <property type="entry name" value="LEUCINE-SPECIFIC-BINDING PROTEIN"/>
    <property type="match status" value="1"/>
</dbReference>
<dbReference type="PANTHER" id="PTHR30483:SF6">
    <property type="entry name" value="PERIPLASMIC BINDING PROTEIN OF ABC TRANSPORTER FOR NATURAL AMINO ACIDS"/>
    <property type="match status" value="1"/>
</dbReference>
<evidence type="ECO:0000256" key="2">
    <source>
        <dbReference type="ARBA" id="ARBA00022448"/>
    </source>
</evidence>
<dbReference type="EMBL" id="QNTQ01000005">
    <property type="protein sequence ID" value="RBI86327.1"/>
    <property type="molecule type" value="Genomic_DNA"/>
</dbReference>
<evidence type="ECO:0000256" key="4">
    <source>
        <dbReference type="ARBA" id="ARBA00022970"/>
    </source>
</evidence>
<evidence type="ECO:0000259" key="6">
    <source>
        <dbReference type="Pfam" id="PF13458"/>
    </source>
</evidence>
<dbReference type="InterPro" id="IPR028081">
    <property type="entry name" value="Leu-bd"/>
</dbReference>
<reference evidence="7 8" key="1">
    <citation type="submission" date="2018-07" db="EMBL/GenBank/DDBJ databases">
        <title>Rhodosalinus sp. strain E84T genomic sequence and assembly.</title>
        <authorList>
            <person name="Liu Z.-W."/>
            <person name="Lu D.-C."/>
        </authorList>
    </citation>
    <scope>NUCLEOTIDE SEQUENCE [LARGE SCALE GENOMIC DNA]</scope>
    <source>
        <strain evidence="7 8">E84</strain>
    </source>
</reference>
<protein>
    <recommendedName>
        <fullName evidence="6">Leucine-binding protein domain-containing protein</fullName>
    </recommendedName>
</protein>
<feature type="domain" description="Leucine-binding protein" evidence="6">
    <location>
        <begin position="26"/>
        <end position="377"/>
    </location>
</feature>
<feature type="signal peptide" evidence="5">
    <location>
        <begin position="1"/>
        <end position="23"/>
    </location>
</feature>
<dbReference type="Pfam" id="PF13458">
    <property type="entry name" value="Peripla_BP_6"/>
    <property type="match status" value="1"/>
</dbReference>
<keyword evidence="8" id="KW-1185">Reference proteome</keyword>
<dbReference type="InterPro" id="IPR000709">
    <property type="entry name" value="Leu_Ile_Val-bd"/>
</dbReference>
<evidence type="ECO:0000313" key="8">
    <source>
        <dbReference type="Proteomes" id="UP000253370"/>
    </source>
</evidence>
<proteinExistence type="inferred from homology"/>
<dbReference type="Gene3D" id="3.40.50.2300">
    <property type="match status" value="2"/>
</dbReference>
<gene>
    <name evidence="7" type="ORF">DRV85_06150</name>
</gene>
<evidence type="ECO:0000313" key="7">
    <source>
        <dbReference type="EMBL" id="RBI86327.1"/>
    </source>
</evidence>
<dbReference type="OrthoDB" id="9768099at2"/>
<dbReference type="InterPro" id="IPR028082">
    <property type="entry name" value="Peripla_BP_I"/>
</dbReference>
<evidence type="ECO:0000256" key="5">
    <source>
        <dbReference type="SAM" id="SignalP"/>
    </source>
</evidence>
<evidence type="ECO:0000256" key="1">
    <source>
        <dbReference type="ARBA" id="ARBA00010062"/>
    </source>
</evidence>
<dbReference type="SUPFAM" id="SSF53822">
    <property type="entry name" value="Periplasmic binding protein-like I"/>
    <property type="match status" value="1"/>
</dbReference>
<evidence type="ECO:0000256" key="3">
    <source>
        <dbReference type="ARBA" id="ARBA00022729"/>
    </source>
</evidence>
<organism evidence="7 8">
    <name type="scientific">Rhodosalinus halophilus</name>
    <dbReference type="NCBI Taxonomy" id="2259333"/>
    <lineage>
        <taxon>Bacteria</taxon>
        <taxon>Pseudomonadati</taxon>
        <taxon>Pseudomonadota</taxon>
        <taxon>Alphaproteobacteria</taxon>
        <taxon>Rhodobacterales</taxon>
        <taxon>Paracoccaceae</taxon>
        <taxon>Rhodosalinus</taxon>
    </lineage>
</organism>
<dbReference type="AlphaFoldDB" id="A0A365UCU8"/>
<dbReference type="GO" id="GO:0006865">
    <property type="term" value="P:amino acid transport"/>
    <property type="evidence" value="ECO:0007669"/>
    <property type="project" value="UniProtKB-KW"/>
</dbReference>